<proteinExistence type="predicted"/>
<dbReference type="EMBL" id="JANIIC010000067">
    <property type="protein sequence ID" value="MCQ8835023.1"/>
    <property type="molecule type" value="Genomic_DNA"/>
</dbReference>
<keyword evidence="2" id="KW-1185">Reference proteome</keyword>
<comment type="caution">
    <text evidence="1">The sequence shown here is derived from an EMBL/GenBank/DDBJ whole genome shotgun (WGS) entry which is preliminary data.</text>
</comment>
<dbReference type="RefSeq" id="WP_210565696.1">
    <property type="nucleotide sequence ID" value="NZ_JANIIC010000067.1"/>
</dbReference>
<accession>A0A9X2M402</accession>
<protein>
    <recommendedName>
        <fullName evidence="3">PD-(D/E)XK nuclease superfamily protein</fullName>
    </recommendedName>
</protein>
<evidence type="ECO:0000313" key="2">
    <source>
        <dbReference type="Proteomes" id="UP001142400"/>
    </source>
</evidence>
<organism evidence="1 2">
    <name type="scientific">Streptomyces malaysiensis subsp. samsunensis</name>
    <dbReference type="NCBI Taxonomy" id="459658"/>
    <lineage>
        <taxon>Bacteria</taxon>
        <taxon>Bacillati</taxon>
        <taxon>Actinomycetota</taxon>
        <taxon>Actinomycetes</taxon>
        <taxon>Kitasatosporales</taxon>
        <taxon>Streptomycetaceae</taxon>
        <taxon>Streptomyces</taxon>
        <taxon>Streptomyces violaceusniger group</taxon>
    </lineage>
</organism>
<name>A0A9X2M402_STRMQ</name>
<gene>
    <name evidence="1" type="ORF">NQU54_39720</name>
</gene>
<evidence type="ECO:0000313" key="1">
    <source>
        <dbReference type="EMBL" id="MCQ8835023.1"/>
    </source>
</evidence>
<sequence length="373" mass="41260">MAWNETPAKDDPNLSLQAYYVRPNVLQSMLKPVSRAIFQNIWNAVGAMDSGGLRKADFVGDVVADLIRGLGLVEISESSLGPGDWFVHSGVTRYHPRDAHSGRAEIKLASGKTVVGVVRHDCRITNSASVNMSGDDDVSFVVGRLLTSEKFDLVVAGYRDPFAFFSRGLDVPRIFDVTQGGDLSQMVYNKPWASRFKMRLDMPDAEALAEVIGDVMESFAAAVGRQGAWKLLYGRDGRPLHESHHQGMFRLFSQLPFGALGIHVEPNADHGSGPTDFTLRLNDSVNIIEFKKDDKKEEIRHGLAVQLPNYMESAGAGRGTYVVMCHSREKEDVYRLLAEVIDSDPTLPDIDCCVIDCRPKTSASKARSRYPRE</sequence>
<dbReference type="Proteomes" id="UP001142400">
    <property type="component" value="Unassembled WGS sequence"/>
</dbReference>
<evidence type="ECO:0008006" key="3">
    <source>
        <dbReference type="Google" id="ProtNLM"/>
    </source>
</evidence>
<dbReference type="AlphaFoldDB" id="A0A9X2M402"/>
<reference evidence="1" key="1">
    <citation type="submission" date="2022-06" db="EMBL/GenBank/DDBJ databases">
        <title>WGS of actinobacteria.</title>
        <authorList>
            <person name="Thawai C."/>
        </authorList>
    </citation>
    <scope>NUCLEOTIDE SEQUENCE</scope>
    <source>
        <strain evidence="1">DSM 42010</strain>
    </source>
</reference>